<dbReference type="AlphaFoldDB" id="T5AJW5"/>
<sequence length="194" mass="20883">MAIGCRAQRGLRSTRGSGNGEDKEAYMSPVAMLEPDKTQTSMPKMLSSLPPLTTLAMRCWTLALTAGLAASAGTSRGPALEHSRGLVPRTEMGEAEGLVPVSINVSAHLVTTPGGEQLSQEALDGQMAIINRSFAPHNLSFVLVEAERIVDGLWGEGIDEQRMMWDSNRGDARTLKAMARDPAQWPLFRLLPGL</sequence>
<gene>
    <name evidence="2" type="ORF">OCS_01369</name>
</gene>
<dbReference type="HOGENOM" id="CLU_1402855_0_0_1"/>
<organism evidence="2 3">
    <name type="scientific">Ophiocordyceps sinensis (strain Co18 / CGMCC 3.14243)</name>
    <name type="common">Yarsagumba caterpillar fungus</name>
    <name type="synonym">Hirsutella sinensis</name>
    <dbReference type="NCBI Taxonomy" id="911162"/>
    <lineage>
        <taxon>Eukaryota</taxon>
        <taxon>Fungi</taxon>
        <taxon>Dikarya</taxon>
        <taxon>Ascomycota</taxon>
        <taxon>Pezizomycotina</taxon>
        <taxon>Sordariomycetes</taxon>
        <taxon>Hypocreomycetidae</taxon>
        <taxon>Hypocreales</taxon>
        <taxon>Ophiocordycipitaceae</taxon>
        <taxon>Ophiocordyceps</taxon>
    </lineage>
</organism>
<name>T5AJW5_OPHSC</name>
<dbReference type="EMBL" id="KE652257">
    <property type="protein sequence ID" value="EQL02904.1"/>
    <property type="molecule type" value="Genomic_DNA"/>
</dbReference>
<dbReference type="Proteomes" id="UP000019374">
    <property type="component" value="Unassembled WGS sequence"/>
</dbReference>
<evidence type="ECO:0000313" key="3">
    <source>
        <dbReference type="Proteomes" id="UP000019374"/>
    </source>
</evidence>
<evidence type="ECO:0000313" key="2">
    <source>
        <dbReference type="EMBL" id="EQL02904.1"/>
    </source>
</evidence>
<accession>T5AJW5</accession>
<proteinExistence type="predicted"/>
<evidence type="ECO:0000256" key="1">
    <source>
        <dbReference type="SAM" id="MobiDB-lite"/>
    </source>
</evidence>
<feature type="region of interest" description="Disordered" evidence="1">
    <location>
        <begin position="1"/>
        <end position="26"/>
    </location>
</feature>
<reference evidence="2 3" key="1">
    <citation type="journal article" date="2013" name="Chin. Sci. Bull.">
        <title>Genome survey uncovers the secrets of sex and lifestyle in caterpillar fungus.</title>
        <authorList>
            <person name="Hu X."/>
            <person name="Zhang Y."/>
            <person name="Xiao G."/>
            <person name="Zheng P."/>
            <person name="Xia Y."/>
            <person name="Zhang X."/>
            <person name="St Leger R.J."/>
            <person name="Liu X."/>
            <person name="Wang C."/>
        </authorList>
    </citation>
    <scope>NUCLEOTIDE SEQUENCE [LARGE SCALE GENOMIC DNA]</scope>
    <source>
        <strain evidence="3">Co18 / CGMCC 3.14243</strain>
        <tissue evidence="2">Fruit-body</tissue>
    </source>
</reference>
<protein>
    <submittedName>
        <fullName evidence="2">Uncharacterized protein</fullName>
    </submittedName>
</protein>